<proteinExistence type="predicted"/>
<dbReference type="AlphaFoldDB" id="A0A0E9RQQ0"/>
<reference evidence="1" key="2">
    <citation type="journal article" date="2015" name="Fish Shellfish Immunol.">
        <title>Early steps in the European eel (Anguilla anguilla)-Vibrio vulnificus interaction in the gills: Role of the RtxA13 toxin.</title>
        <authorList>
            <person name="Callol A."/>
            <person name="Pajuelo D."/>
            <person name="Ebbesson L."/>
            <person name="Teles M."/>
            <person name="MacKenzie S."/>
            <person name="Amaro C."/>
        </authorList>
    </citation>
    <scope>NUCLEOTIDE SEQUENCE</scope>
</reference>
<evidence type="ECO:0000313" key="1">
    <source>
        <dbReference type="EMBL" id="JAH31434.1"/>
    </source>
</evidence>
<organism evidence="1">
    <name type="scientific">Anguilla anguilla</name>
    <name type="common">European freshwater eel</name>
    <name type="synonym">Muraena anguilla</name>
    <dbReference type="NCBI Taxonomy" id="7936"/>
    <lineage>
        <taxon>Eukaryota</taxon>
        <taxon>Metazoa</taxon>
        <taxon>Chordata</taxon>
        <taxon>Craniata</taxon>
        <taxon>Vertebrata</taxon>
        <taxon>Euteleostomi</taxon>
        <taxon>Actinopterygii</taxon>
        <taxon>Neopterygii</taxon>
        <taxon>Teleostei</taxon>
        <taxon>Anguilliformes</taxon>
        <taxon>Anguillidae</taxon>
        <taxon>Anguilla</taxon>
    </lineage>
</organism>
<reference evidence="1" key="1">
    <citation type="submission" date="2014-11" db="EMBL/GenBank/DDBJ databases">
        <authorList>
            <person name="Amaro Gonzalez C."/>
        </authorList>
    </citation>
    <scope>NUCLEOTIDE SEQUENCE</scope>
</reference>
<dbReference type="EMBL" id="GBXM01077143">
    <property type="protein sequence ID" value="JAH31434.1"/>
    <property type="molecule type" value="Transcribed_RNA"/>
</dbReference>
<accession>A0A0E9RQQ0</accession>
<name>A0A0E9RQQ0_ANGAN</name>
<protein>
    <submittedName>
        <fullName evidence="1">Uncharacterized protein</fullName>
    </submittedName>
</protein>
<dbReference type="EMBL" id="GBXM01071598">
    <property type="protein sequence ID" value="JAH36979.1"/>
    <property type="molecule type" value="Transcribed_RNA"/>
</dbReference>
<sequence>MKCHPYRASCLKSSCCYIASPSQKDSNSSAFLSLILSMSLK</sequence>